<evidence type="ECO:0000259" key="15">
    <source>
        <dbReference type="Pfam" id="PF07715"/>
    </source>
</evidence>
<keyword evidence="17" id="KW-1185">Reference proteome</keyword>
<dbReference type="InterPro" id="IPR039426">
    <property type="entry name" value="TonB-dep_rcpt-like"/>
</dbReference>
<dbReference type="Gene3D" id="2.40.170.20">
    <property type="entry name" value="TonB-dependent receptor, beta-barrel domain"/>
    <property type="match status" value="1"/>
</dbReference>
<dbReference type="Proteomes" id="UP000235005">
    <property type="component" value="Unassembled WGS sequence"/>
</dbReference>
<proteinExistence type="inferred from homology"/>
<evidence type="ECO:0000256" key="3">
    <source>
        <dbReference type="ARBA" id="ARBA00022452"/>
    </source>
</evidence>
<name>A0A2N5X289_9GAMM</name>
<keyword evidence="7" id="KW-0406">Ion transport</keyword>
<dbReference type="SUPFAM" id="SSF56935">
    <property type="entry name" value="Porins"/>
    <property type="match status" value="1"/>
</dbReference>
<keyword evidence="10 11" id="KW-0998">Cell outer membrane</keyword>
<evidence type="ECO:0000256" key="6">
    <source>
        <dbReference type="ARBA" id="ARBA00023004"/>
    </source>
</evidence>
<dbReference type="Pfam" id="PF07715">
    <property type="entry name" value="Plug"/>
    <property type="match status" value="1"/>
</dbReference>
<dbReference type="InterPro" id="IPR012910">
    <property type="entry name" value="Plug_dom"/>
</dbReference>
<evidence type="ECO:0000259" key="14">
    <source>
        <dbReference type="Pfam" id="PF00593"/>
    </source>
</evidence>
<evidence type="ECO:0000256" key="2">
    <source>
        <dbReference type="ARBA" id="ARBA00022448"/>
    </source>
</evidence>
<keyword evidence="4" id="KW-0410">Iron transport</keyword>
<sequence length="763" mass="83772">MPRPGRNNPMITPRTPTVSQPTLLSLALAAILLSLPGMAQDARVLEEVVVTAQKRAESVQDVPMGITAITGDALVNAGVANTTDLVKLSPSLTYGQGDNKQNSGFSIRGVGTSVFSIGVETSVAVVIDDVSTVQAGQSLTSLVDIERIEVLRGPQSTLFGKSASAGLINVVTKAPAEEFEAGLELTATDDNEQRVTASVSGPVTPDLRYRLSGHWSELDGYLDNLTNNDEINEEESQGLRGKLRWDISDAVQADFGAYYSKDETTCCAFSWVELDPEARVFGFVPGEVAPGIVPSDENRDVRRDDIPDSTAENTGYNARFIVDLGEFTLTSISAYDNWNYENVQDVDFSDVDVLGFFTGGAVSGGFRADSEVDTDFVSQEFRLSSPVYDRYDYLVGLYYADAETDRSFVRNQGLPILPSDWNATATTESVALFGTFNWRFTESLQLTAGLRWNDEEISIDYINNLATDDGKVKGDDSDSEILGNLSLQYFVQDDVMLYARYAQGYKGQAYNVVTGFTQADADAPVAPEKSDAFELGVRSTLWDQRLQLNATLFYTEYEDFQAQNTIITPEGDFLNKLRNVGELETQGLELDGILLLGQNLTVQFGAAFLDTEIMRFDGAPCYSGQTEAAGCVNSTQNLEGAGLPNAPDWKYNLAANYHLELASMPFHGFFNVSYTWQDEVHYGITNNPLAVQDSYGVANASFGINEKDSDLYRITFFVNNIADESYRNVVTDLRQLFGGKTALAQSLPRDSQRYYGIRLKFNL</sequence>
<evidence type="ECO:0000256" key="8">
    <source>
        <dbReference type="ARBA" id="ARBA00023077"/>
    </source>
</evidence>
<evidence type="ECO:0000256" key="13">
    <source>
        <dbReference type="SAM" id="SignalP"/>
    </source>
</evidence>
<organism evidence="16 17">
    <name type="scientific">Pseudohalioglobus lutimaris</name>
    <dbReference type="NCBI Taxonomy" id="1737061"/>
    <lineage>
        <taxon>Bacteria</taxon>
        <taxon>Pseudomonadati</taxon>
        <taxon>Pseudomonadota</taxon>
        <taxon>Gammaproteobacteria</taxon>
        <taxon>Cellvibrionales</taxon>
        <taxon>Halieaceae</taxon>
        <taxon>Pseudohalioglobus</taxon>
    </lineage>
</organism>
<comment type="caution">
    <text evidence="16">The sequence shown here is derived from an EMBL/GenBank/DDBJ whole genome shotgun (WGS) entry which is preliminary data.</text>
</comment>
<feature type="signal peptide" evidence="13">
    <location>
        <begin position="1"/>
        <end position="39"/>
    </location>
</feature>
<dbReference type="InterPro" id="IPR000531">
    <property type="entry name" value="Beta-barrel_TonB"/>
</dbReference>
<evidence type="ECO:0000313" key="17">
    <source>
        <dbReference type="Proteomes" id="UP000235005"/>
    </source>
</evidence>
<keyword evidence="2 11" id="KW-0813">Transport</keyword>
<evidence type="ECO:0008006" key="18">
    <source>
        <dbReference type="Google" id="ProtNLM"/>
    </source>
</evidence>
<evidence type="ECO:0000256" key="9">
    <source>
        <dbReference type="ARBA" id="ARBA00023136"/>
    </source>
</evidence>
<evidence type="ECO:0000313" key="16">
    <source>
        <dbReference type="EMBL" id="PLW68593.1"/>
    </source>
</evidence>
<evidence type="ECO:0000256" key="4">
    <source>
        <dbReference type="ARBA" id="ARBA00022496"/>
    </source>
</evidence>
<keyword evidence="8 12" id="KW-0798">TonB box</keyword>
<dbReference type="InterPro" id="IPR036942">
    <property type="entry name" value="Beta-barrel_TonB_sf"/>
</dbReference>
<accession>A0A2N5X289</accession>
<evidence type="ECO:0000256" key="5">
    <source>
        <dbReference type="ARBA" id="ARBA00022692"/>
    </source>
</evidence>
<reference evidence="16 17" key="1">
    <citation type="submission" date="2018-01" db="EMBL/GenBank/DDBJ databases">
        <title>The draft genome sequence of Halioglobus lutimaris HF004.</title>
        <authorList>
            <person name="Du Z.-J."/>
            <person name="Shi M.-J."/>
        </authorList>
    </citation>
    <scope>NUCLEOTIDE SEQUENCE [LARGE SCALE GENOMIC DNA]</scope>
    <source>
        <strain evidence="16 17">HF004</strain>
    </source>
</reference>
<feature type="chain" id="PRO_5014924509" description="TonB-dependent receptor" evidence="13">
    <location>
        <begin position="40"/>
        <end position="763"/>
    </location>
</feature>
<evidence type="ECO:0000256" key="10">
    <source>
        <dbReference type="ARBA" id="ARBA00023237"/>
    </source>
</evidence>
<gene>
    <name evidence="16" type="ORF">C0039_11270</name>
</gene>
<dbReference type="GO" id="GO:0009279">
    <property type="term" value="C:cell outer membrane"/>
    <property type="evidence" value="ECO:0007669"/>
    <property type="project" value="UniProtKB-SubCell"/>
</dbReference>
<evidence type="ECO:0000256" key="7">
    <source>
        <dbReference type="ARBA" id="ARBA00023065"/>
    </source>
</evidence>
<dbReference type="EMBL" id="PKUS01000012">
    <property type="protein sequence ID" value="PLW68593.1"/>
    <property type="molecule type" value="Genomic_DNA"/>
</dbReference>
<comment type="similarity">
    <text evidence="11 12">Belongs to the TonB-dependent receptor family.</text>
</comment>
<keyword evidence="6" id="KW-0408">Iron</keyword>
<protein>
    <recommendedName>
        <fullName evidence="18">TonB-dependent receptor</fullName>
    </recommendedName>
</protein>
<dbReference type="Pfam" id="PF00593">
    <property type="entry name" value="TonB_dep_Rec_b-barrel"/>
    <property type="match status" value="1"/>
</dbReference>
<dbReference type="AlphaFoldDB" id="A0A2N5X289"/>
<dbReference type="PROSITE" id="PS52016">
    <property type="entry name" value="TONB_DEPENDENT_REC_3"/>
    <property type="match status" value="1"/>
</dbReference>
<evidence type="ECO:0000256" key="1">
    <source>
        <dbReference type="ARBA" id="ARBA00004571"/>
    </source>
</evidence>
<evidence type="ECO:0000256" key="12">
    <source>
        <dbReference type="RuleBase" id="RU003357"/>
    </source>
</evidence>
<keyword evidence="9 11" id="KW-0472">Membrane</keyword>
<keyword evidence="5 11" id="KW-0812">Transmembrane</keyword>
<comment type="subcellular location">
    <subcellularLocation>
        <location evidence="1 11">Cell outer membrane</location>
        <topology evidence="1 11">Multi-pass membrane protein</topology>
    </subcellularLocation>
</comment>
<feature type="domain" description="TonB-dependent receptor plug" evidence="15">
    <location>
        <begin position="59"/>
        <end position="166"/>
    </location>
</feature>
<keyword evidence="13" id="KW-0732">Signal</keyword>
<dbReference type="GO" id="GO:0006826">
    <property type="term" value="P:iron ion transport"/>
    <property type="evidence" value="ECO:0007669"/>
    <property type="project" value="UniProtKB-KW"/>
</dbReference>
<dbReference type="PANTHER" id="PTHR32552:SF81">
    <property type="entry name" value="TONB-DEPENDENT OUTER MEMBRANE RECEPTOR"/>
    <property type="match status" value="1"/>
</dbReference>
<keyword evidence="3 11" id="KW-1134">Transmembrane beta strand</keyword>
<dbReference type="PANTHER" id="PTHR32552">
    <property type="entry name" value="FERRICHROME IRON RECEPTOR-RELATED"/>
    <property type="match status" value="1"/>
</dbReference>
<dbReference type="OrthoDB" id="7051185at2"/>
<dbReference type="CDD" id="cd01347">
    <property type="entry name" value="ligand_gated_channel"/>
    <property type="match status" value="1"/>
</dbReference>
<evidence type="ECO:0000256" key="11">
    <source>
        <dbReference type="PROSITE-ProRule" id="PRU01360"/>
    </source>
</evidence>
<feature type="domain" description="TonB-dependent receptor-like beta-barrel" evidence="14">
    <location>
        <begin position="304"/>
        <end position="721"/>
    </location>
</feature>